<evidence type="ECO:0000259" key="3">
    <source>
        <dbReference type="PROSITE" id="PS50076"/>
    </source>
</evidence>
<keyword evidence="1" id="KW-0143">Chaperone</keyword>
<dbReference type="PRINTS" id="PR00625">
    <property type="entry name" value="JDOMAIN"/>
</dbReference>
<dbReference type="SMART" id="SM00271">
    <property type="entry name" value="DnaJ"/>
    <property type="match status" value="1"/>
</dbReference>
<feature type="compositionally biased region" description="Basic and acidic residues" evidence="2">
    <location>
        <begin position="103"/>
        <end position="118"/>
    </location>
</feature>
<feature type="region of interest" description="Disordered" evidence="2">
    <location>
        <begin position="89"/>
        <end position="120"/>
    </location>
</feature>
<gene>
    <name evidence="4" type="ORF">BOKJ2_LOCUS5901</name>
</gene>
<dbReference type="PANTHER" id="PTHR44500:SF1">
    <property type="entry name" value="DNAJ HOMOLOG SUBFAMILY C MEMBER 12"/>
    <property type="match status" value="1"/>
</dbReference>
<dbReference type="Proteomes" id="UP000783686">
    <property type="component" value="Unassembled WGS sequence"/>
</dbReference>
<evidence type="ECO:0000313" key="5">
    <source>
        <dbReference type="Proteomes" id="UP000614601"/>
    </source>
</evidence>
<dbReference type="InterPro" id="IPR036869">
    <property type="entry name" value="J_dom_sf"/>
</dbReference>
<dbReference type="Proteomes" id="UP000614601">
    <property type="component" value="Unassembled WGS sequence"/>
</dbReference>
<keyword evidence="5" id="KW-1185">Reference proteome</keyword>
<feature type="domain" description="J" evidence="3">
    <location>
        <begin position="5"/>
        <end position="67"/>
    </location>
</feature>
<protein>
    <recommendedName>
        <fullName evidence="3">J domain-containing protein</fullName>
    </recommendedName>
</protein>
<dbReference type="InterPro" id="IPR029827">
    <property type="entry name" value="JDP1-like"/>
</dbReference>
<evidence type="ECO:0000256" key="2">
    <source>
        <dbReference type="SAM" id="MobiDB-lite"/>
    </source>
</evidence>
<dbReference type="OrthoDB" id="436519at2759"/>
<dbReference type="Gene3D" id="1.10.287.110">
    <property type="entry name" value="DnaJ domain"/>
    <property type="match status" value="1"/>
</dbReference>
<evidence type="ECO:0000256" key="1">
    <source>
        <dbReference type="ARBA" id="ARBA00023186"/>
    </source>
</evidence>
<organism evidence="4 5">
    <name type="scientific">Bursaphelenchus okinawaensis</name>
    <dbReference type="NCBI Taxonomy" id="465554"/>
    <lineage>
        <taxon>Eukaryota</taxon>
        <taxon>Metazoa</taxon>
        <taxon>Ecdysozoa</taxon>
        <taxon>Nematoda</taxon>
        <taxon>Chromadorea</taxon>
        <taxon>Rhabditida</taxon>
        <taxon>Tylenchina</taxon>
        <taxon>Tylenchomorpha</taxon>
        <taxon>Aphelenchoidea</taxon>
        <taxon>Aphelenchoididae</taxon>
        <taxon>Bursaphelenchus</taxon>
    </lineage>
</organism>
<proteinExistence type="predicted"/>
<dbReference type="AlphaFoldDB" id="A0A811KIV1"/>
<dbReference type="CDD" id="cd06257">
    <property type="entry name" value="DnaJ"/>
    <property type="match status" value="1"/>
</dbReference>
<dbReference type="EMBL" id="CAJFCW020000003">
    <property type="protein sequence ID" value="CAG9103536.1"/>
    <property type="molecule type" value="Genomic_DNA"/>
</dbReference>
<dbReference type="EMBL" id="CAJFDH010000003">
    <property type="protein sequence ID" value="CAD5215054.1"/>
    <property type="molecule type" value="Genomic_DNA"/>
</dbReference>
<dbReference type="GO" id="GO:0005737">
    <property type="term" value="C:cytoplasm"/>
    <property type="evidence" value="ECO:0007669"/>
    <property type="project" value="TreeGrafter"/>
</dbReference>
<comment type="caution">
    <text evidence="4">The sequence shown here is derived from an EMBL/GenBank/DDBJ whole genome shotgun (WGS) entry which is preliminary data.</text>
</comment>
<sequence length="132" mass="15659">MVKEDLYAVLGCPSTATTDQILSEYKARVRQFHPDKQTGRDDQFCQLQYAKDVLTDPSKRRHYDTYMNMGMQMPLKEWMAHRESLQQTLHWANTSAPTPAIEPQEKREQNDKPIDWKRHQNSTLDAFRNYRL</sequence>
<evidence type="ECO:0000313" key="4">
    <source>
        <dbReference type="EMBL" id="CAD5215054.1"/>
    </source>
</evidence>
<dbReference type="Pfam" id="PF00226">
    <property type="entry name" value="DnaJ"/>
    <property type="match status" value="1"/>
</dbReference>
<dbReference type="PROSITE" id="PS50076">
    <property type="entry name" value="DNAJ_2"/>
    <property type="match status" value="1"/>
</dbReference>
<dbReference type="InterPro" id="IPR001623">
    <property type="entry name" value="DnaJ_domain"/>
</dbReference>
<accession>A0A811KIV1</accession>
<dbReference type="SUPFAM" id="SSF46565">
    <property type="entry name" value="Chaperone J-domain"/>
    <property type="match status" value="1"/>
</dbReference>
<name>A0A811KIV1_9BILA</name>
<reference evidence="4" key="1">
    <citation type="submission" date="2020-09" db="EMBL/GenBank/DDBJ databases">
        <authorList>
            <person name="Kikuchi T."/>
        </authorList>
    </citation>
    <scope>NUCLEOTIDE SEQUENCE</scope>
    <source>
        <strain evidence="4">SH1</strain>
    </source>
</reference>
<dbReference type="PANTHER" id="PTHR44500">
    <property type="entry name" value="DNAJ HOMOLOG SUBFAMILY C MEMBER 12"/>
    <property type="match status" value="1"/>
</dbReference>